<dbReference type="AlphaFoldDB" id="A0A6V7QQS0"/>
<reference evidence="1" key="1">
    <citation type="submission" date="2020-07" db="EMBL/GenBank/DDBJ databases">
        <authorList>
            <person name="Lin J."/>
        </authorList>
    </citation>
    <scope>NUCLEOTIDE SEQUENCE</scope>
</reference>
<name>A0A6V7QQS0_ANACO</name>
<organism evidence="1">
    <name type="scientific">Ananas comosus var. bracteatus</name>
    <name type="common">red pineapple</name>
    <dbReference type="NCBI Taxonomy" id="296719"/>
    <lineage>
        <taxon>Eukaryota</taxon>
        <taxon>Viridiplantae</taxon>
        <taxon>Streptophyta</taxon>
        <taxon>Embryophyta</taxon>
        <taxon>Tracheophyta</taxon>
        <taxon>Spermatophyta</taxon>
        <taxon>Magnoliopsida</taxon>
        <taxon>Liliopsida</taxon>
        <taxon>Poales</taxon>
        <taxon>Bromeliaceae</taxon>
        <taxon>Bromelioideae</taxon>
        <taxon>Ananas</taxon>
    </lineage>
</organism>
<sequence length="169" mass="18205">MTPSSSGHQRKEAPSIVFENTTPLCSKVFIAESENFTFSKRYLEISGDWEDAPLSMVLDWAIGNETCVAARRRNASDDYACIDENSSCYDSPDGWGIAATAVRAIRATLTSPADVRTLMNARIETRTTACGIAGTSPGNTIAFVHADTGEMEPSTEVVAPGKPQLQRLA</sequence>
<dbReference type="EMBL" id="LR862137">
    <property type="protein sequence ID" value="CAD1845116.1"/>
    <property type="molecule type" value="Genomic_DNA"/>
</dbReference>
<proteinExistence type="predicted"/>
<gene>
    <name evidence="1" type="ORF">CB5_LOCUS28327</name>
</gene>
<accession>A0A6V7QQS0</accession>
<evidence type="ECO:0000313" key="1">
    <source>
        <dbReference type="EMBL" id="CAD1845116.1"/>
    </source>
</evidence>
<protein>
    <submittedName>
        <fullName evidence="1">Uncharacterized protein</fullName>
    </submittedName>
</protein>